<evidence type="ECO:0000313" key="2">
    <source>
        <dbReference type="EMBL" id="CTR08783.1"/>
    </source>
</evidence>
<dbReference type="EMBL" id="CWKI01000008">
    <property type="protein sequence ID" value="CTR08783.1"/>
    <property type="molecule type" value="Genomic_DNA"/>
</dbReference>
<feature type="region of interest" description="Disordered" evidence="1">
    <location>
        <begin position="1"/>
        <end position="227"/>
    </location>
</feature>
<name>A0A0K3CIM5_RHOTO</name>
<feature type="compositionally biased region" description="Acidic residues" evidence="1">
    <location>
        <begin position="443"/>
        <end position="453"/>
    </location>
</feature>
<feature type="region of interest" description="Disordered" evidence="1">
    <location>
        <begin position="328"/>
        <end position="494"/>
    </location>
</feature>
<feature type="compositionally biased region" description="Basic and acidic residues" evidence="1">
    <location>
        <begin position="187"/>
        <end position="212"/>
    </location>
</feature>
<keyword evidence="3" id="KW-1185">Reference proteome</keyword>
<feature type="compositionally biased region" description="Low complexity" evidence="1">
    <location>
        <begin position="61"/>
        <end position="72"/>
    </location>
</feature>
<feature type="region of interest" description="Disordered" evidence="1">
    <location>
        <begin position="243"/>
        <end position="315"/>
    </location>
</feature>
<evidence type="ECO:0000313" key="3">
    <source>
        <dbReference type="Proteomes" id="UP000199069"/>
    </source>
</evidence>
<feature type="compositionally biased region" description="Basic and acidic residues" evidence="1">
    <location>
        <begin position="304"/>
        <end position="315"/>
    </location>
</feature>
<protein>
    <submittedName>
        <fullName evidence="2">Uncharacterized protein</fullName>
    </submittedName>
</protein>
<gene>
    <name evidence="2" type="primary">FGENESH: predicted gene_8.499</name>
    <name evidence="2" type="ORF">BN2166_0046440</name>
</gene>
<sequence>MGASAGASTAMERRGLPELVLPGTEADGGRTSVGNNERMAEKRVASSPRPITFALPPLPSPRLSSTSPQLTPNSEHANPFATSPPSPSSGFLGRLGRKLSLGRRVTEEKENVPPSTSPRTARTGVRVQLVDPGPSTTSAAAPPSPDLSRRRSLRVSSALLRRSKSEGSSPSPSSSAAPARRRRSARRGQDRLWTEEEKYAELASRRRAERGEGGQGEGGGDGGYVWDEGLGLCWDGREMVRPDLLSSTNLPPTEPSTSNSDFLPPSSFPQPSTPSGLSSSTPTPSHRIVYASTLSSFPPRPPLKGKERELTPAERVVREYREKWGWLEPSLRDVKLDDEEREEEKEDGEEEEGDEGDLPTPTPSNPLSTEGFPPLSPPPDARTLSRLDPSLPPHLSHTDSPSASPVSPTHASKASTASSSVPSERYGFTSRRRSSKGRGEGGRDDEDDADDDEGEKRGAEGRLGVPPREKVGGSFVTADEGGEDDAVDDWQECE</sequence>
<reference evidence="2 3" key="1">
    <citation type="submission" date="2015-07" db="EMBL/GenBank/DDBJ databases">
        <authorList>
            <person name="Cajimat M.N.B."/>
            <person name="Milazzo M.L."/>
            <person name="Fulhorst C.F."/>
        </authorList>
    </citation>
    <scope>NUCLEOTIDE SEQUENCE [LARGE SCALE GENOMIC DNA]</scope>
    <source>
        <strain evidence="2">Single colony</strain>
    </source>
</reference>
<feature type="compositionally biased region" description="Low complexity" evidence="1">
    <location>
        <begin position="407"/>
        <end position="423"/>
    </location>
</feature>
<proteinExistence type="predicted"/>
<feature type="compositionally biased region" description="Acidic residues" evidence="1">
    <location>
        <begin position="336"/>
        <end position="357"/>
    </location>
</feature>
<feature type="compositionally biased region" description="Polar residues" evidence="1">
    <location>
        <begin position="245"/>
        <end position="259"/>
    </location>
</feature>
<feature type="compositionally biased region" description="Low complexity" evidence="1">
    <location>
        <begin position="273"/>
        <end position="285"/>
    </location>
</feature>
<dbReference type="AlphaFoldDB" id="A0A0K3CIM5"/>
<organism evidence="2 3">
    <name type="scientific">Rhodotorula toruloides</name>
    <name type="common">Yeast</name>
    <name type="synonym">Rhodosporidium toruloides</name>
    <dbReference type="NCBI Taxonomy" id="5286"/>
    <lineage>
        <taxon>Eukaryota</taxon>
        <taxon>Fungi</taxon>
        <taxon>Dikarya</taxon>
        <taxon>Basidiomycota</taxon>
        <taxon>Pucciniomycotina</taxon>
        <taxon>Microbotryomycetes</taxon>
        <taxon>Sporidiobolales</taxon>
        <taxon>Sporidiobolaceae</taxon>
        <taxon>Rhodotorula</taxon>
    </lineage>
</organism>
<feature type="compositionally biased region" description="Gly residues" evidence="1">
    <location>
        <begin position="213"/>
        <end position="223"/>
    </location>
</feature>
<accession>A0A0K3CIM5</accession>
<feature type="compositionally biased region" description="Low complexity" evidence="1">
    <location>
        <begin position="154"/>
        <end position="178"/>
    </location>
</feature>
<evidence type="ECO:0000256" key="1">
    <source>
        <dbReference type="SAM" id="MobiDB-lite"/>
    </source>
</evidence>
<feature type="compositionally biased region" description="Acidic residues" evidence="1">
    <location>
        <begin position="480"/>
        <end position="494"/>
    </location>
</feature>
<dbReference type="Proteomes" id="UP000199069">
    <property type="component" value="Unassembled WGS sequence"/>
</dbReference>